<accession>A0A167V7R3</accession>
<dbReference type="PROSITE" id="PS50217">
    <property type="entry name" value="BZIP"/>
    <property type="match status" value="1"/>
</dbReference>
<evidence type="ECO:0000313" key="7">
    <source>
        <dbReference type="EMBL" id="KZN90116.1"/>
    </source>
</evidence>
<dbReference type="Proteomes" id="UP000076449">
    <property type="component" value="Chromosome I"/>
</dbReference>
<dbReference type="SMART" id="SM00338">
    <property type="entry name" value="BRLZ"/>
    <property type="match status" value="1"/>
</dbReference>
<evidence type="ECO:0000256" key="2">
    <source>
        <dbReference type="ARBA" id="ARBA00023015"/>
    </source>
</evidence>
<dbReference type="AlphaFoldDB" id="A0A167V7R3"/>
<dbReference type="GO" id="GO:0003700">
    <property type="term" value="F:DNA-binding transcription factor activity"/>
    <property type="evidence" value="ECO:0007669"/>
    <property type="project" value="InterPro"/>
</dbReference>
<organism evidence="7">
    <name type="scientific">Penicillium chrysogenum</name>
    <name type="common">Penicillium notatum</name>
    <dbReference type="NCBI Taxonomy" id="5076"/>
    <lineage>
        <taxon>Eukaryota</taxon>
        <taxon>Fungi</taxon>
        <taxon>Dikarya</taxon>
        <taxon>Ascomycota</taxon>
        <taxon>Pezizomycotina</taxon>
        <taxon>Eurotiomycetes</taxon>
        <taxon>Eurotiomycetidae</taxon>
        <taxon>Eurotiales</taxon>
        <taxon>Aspergillaceae</taxon>
        <taxon>Penicillium</taxon>
        <taxon>Penicillium chrysogenum species complex</taxon>
    </lineage>
</organism>
<reference evidence="7" key="1">
    <citation type="journal article" date="2014" name="Genome Announc.">
        <title>Complete sequencing and chromosome-scale genome assembly of the industrial progenitor strain P2niaD18 from the penicillin producer Penicillium chrysogenum.</title>
        <authorList>
            <person name="Specht T."/>
            <person name="Dahlmann T.A."/>
            <person name="Zadra I."/>
            <person name="Kurnsteiner H."/>
            <person name="Kuck U."/>
        </authorList>
    </citation>
    <scope>NUCLEOTIDE SEQUENCE [LARGE SCALE GENOMIC DNA]</scope>
    <source>
        <strain evidence="7">P2niaD18</strain>
    </source>
</reference>
<dbReference type="CDD" id="cd14687">
    <property type="entry name" value="bZIP_ATF2"/>
    <property type="match status" value="1"/>
</dbReference>
<dbReference type="PANTHER" id="PTHR19304">
    <property type="entry name" value="CYCLIC-AMP RESPONSE ELEMENT BINDING PROTEIN"/>
    <property type="match status" value="1"/>
</dbReference>
<keyword evidence="3" id="KW-0804">Transcription</keyword>
<dbReference type="EMBL" id="CM002798">
    <property type="protein sequence ID" value="KZN90116.1"/>
    <property type="molecule type" value="Genomic_DNA"/>
</dbReference>
<dbReference type="PROSITE" id="PS00036">
    <property type="entry name" value="BZIP_BASIC"/>
    <property type="match status" value="1"/>
</dbReference>
<dbReference type="GO" id="GO:0005634">
    <property type="term" value="C:nucleus"/>
    <property type="evidence" value="ECO:0007669"/>
    <property type="project" value="UniProtKB-SubCell"/>
</dbReference>
<dbReference type="InterPro" id="IPR046347">
    <property type="entry name" value="bZIP_sf"/>
</dbReference>
<dbReference type="Gene3D" id="1.20.5.170">
    <property type="match status" value="1"/>
</dbReference>
<keyword evidence="4" id="KW-0539">Nucleus</keyword>
<evidence type="ECO:0000256" key="1">
    <source>
        <dbReference type="ARBA" id="ARBA00004123"/>
    </source>
</evidence>
<gene>
    <name evidence="7" type="ORF">EN45_002270</name>
</gene>
<proteinExistence type="predicted"/>
<name>A0A167V7R3_PENCH</name>
<feature type="domain" description="BZIP" evidence="6">
    <location>
        <begin position="87"/>
        <end position="150"/>
    </location>
</feature>
<dbReference type="Pfam" id="PF07716">
    <property type="entry name" value="bZIP_2"/>
    <property type="match status" value="1"/>
</dbReference>
<dbReference type="InterPro" id="IPR051027">
    <property type="entry name" value="bZIP_transcription_factors"/>
</dbReference>
<comment type="subcellular location">
    <subcellularLocation>
        <location evidence="1">Nucleus</location>
    </subcellularLocation>
</comment>
<dbReference type="InterPro" id="IPR004827">
    <property type="entry name" value="bZIP"/>
</dbReference>
<dbReference type="SUPFAM" id="SSF57959">
    <property type="entry name" value="Leucine zipper domain"/>
    <property type="match status" value="1"/>
</dbReference>
<protein>
    <submittedName>
        <fullName evidence="7">Transcription factor</fullName>
    </submittedName>
</protein>
<keyword evidence="5" id="KW-0175">Coiled coil</keyword>
<evidence type="ECO:0000256" key="3">
    <source>
        <dbReference type="ARBA" id="ARBA00023163"/>
    </source>
</evidence>
<keyword evidence="2" id="KW-0805">Transcription regulation</keyword>
<evidence type="ECO:0000256" key="5">
    <source>
        <dbReference type="SAM" id="Coils"/>
    </source>
</evidence>
<evidence type="ECO:0000256" key="4">
    <source>
        <dbReference type="ARBA" id="ARBA00023242"/>
    </source>
</evidence>
<evidence type="ECO:0000259" key="6">
    <source>
        <dbReference type="PROSITE" id="PS50217"/>
    </source>
</evidence>
<feature type="coiled-coil region" evidence="5">
    <location>
        <begin position="119"/>
        <end position="146"/>
    </location>
</feature>
<sequence length="232" mass="25759">MATILEQPSTITLSESDSQFVIPADTVWSNPSHFISKQYQLLSQPLHANFGGEDTGSLLLKQLFRPEVGPNKRRRCSKAQSPGDVVSPERSRYLERNRIASNKCRLKKKHEQLKIQHALNDATSKRNALRAEVNGLKEVVWQLKNRVFAHAKCGDHRINLQLTEMTRKLLLESSSLRRPSSSLSNILFSDGSMGEGTATALSTASPVSLAADGTVARPKNSPNAFDCYFNLQ</sequence>